<keyword evidence="2 9" id="KW-0813">Transport</keyword>
<dbReference type="PANTHER" id="PTHR43386">
    <property type="entry name" value="OLIGOPEPTIDE TRANSPORT SYSTEM PERMEASE PROTEIN APPC"/>
    <property type="match status" value="1"/>
</dbReference>
<protein>
    <submittedName>
        <fullName evidence="12">ABC transporter permease</fullName>
    </submittedName>
</protein>
<dbReference type="InterPro" id="IPR000515">
    <property type="entry name" value="MetI-like"/>
</dbReference>
<keyword evidence="7 9" id="KW-1133">Transmembrane helix</keyword>
<feature type="transmembrane region" description="Helical" evidence="9">
    <location>
        <begin position="33"/>
        <end position="56"/>
    </location>
</feature>
<evidence type="ECO:0000256" key="7">
    <source>
        <dbReference type="ARBA" id="ARBA00022989"/>
    </source>
</evidence>
<dbReference type="Proteomes" id="UP001596403">
    <property type="component" value="Unassembled WGS sequence"/>
</dbReference>
<evidence type="ECO:0000256" key="3">
    <source>
        <dbReference type="ARBA" id="ARBA00022475"/>
    </source>
</evidence>
<dbReference type="InterPro" id="IPR025966">
    <property type="entry name" value="OppC_N"/>
</dbReference>
<evidence type="ECO:0000256" key="1">
    <source>
        <dbReference type="ARBA" id="ARBA00004651"/>
    </source>
</evidence>
<dbReference type="EMBL" id="JBHSWA010000003">
    <property type="protein sequence ID" value="MFC6643362.1"/>
    <property type="molecule type" value="Genomic_DNA"/>
</dbReference>
<dbReference type="Pfam" id="PF00528">
    <property type="entry name" value="BPD_transp_1"/>
    <property type="match status" value="1"/>
</dbReference>
<accession>A0ABW1Z606</accession>
<evidence type="ECO:0000256" key="4">
    <source>
        <dbReference type="ARBA" id="ARBA00022692"/>
    </source>
</evidence>
<evidence type="ECO:0000313" key="11">
    <source>
        <dbReference type="EMBL" id="MFC6643362.1"/>
    </source>
</evidence>
<dbReference type="RefSeq" id="WP_165935594.1">
    <property type="nucleotide sequence ID" value="NZ_JBHSWA010000003.1"/>
</dbReference>
<evidence type="ECO:0000256" key="5">
    <source>
        <dbReference type="ARBA" id="ARBA00022856"/>
    </source>
</evidence>
<dbReference type="InterPro" id="IPR050366">
    <property type="entry name" value="BP-dependent_transpt_permease"/>
</dbReference>
<reference evidence="12" key="3">
    <citation type="submission" date="2024-09" db="EMBL/GenBank/DDBJ databases">
        <authorList>
            <person name="Sun Q."/>
            <person name="Mori K."/>
        </authorList>
    </citation>
    <scope>NUCLEOTIDE SEQUENCE</scope>
    <source>
        <strain evidence="12">NBRC 113428</strain>
    </source>
</reference>
<evidence type="ECO:0000256" key="2">
    <source>
        <dbReference type="ARBA" id="ARBA00022448"/>
    </source>
</evidence>
<dbReference type="Pfam" id="PF12911">
    <property type="entry name" value="OppC_N"/>
    <property type="match status" value="1"/>
</dbReference>
<dbReference type="PROSITE" id="PS50928">
    <property type="entry name" value="ABC_TM1"/>
    <property type="match status" value="1"/>
</dbReference>
<dbReference type="Gene3D" id="1.10.3720.10">
    <property type="entry name" value="MetI-like"/>
    <property type="match status" value="1"/>
</dbReference>
<keyword evidence="4 9" id="KW-0812">Transmembrane</keyword>
<keyword evidence="8 9" id="KW-0472">Membrane</keyword>
<feature type="transmembrane region" description="Helical" evidence="9">
    <location>
        <begin position="102"/>
        <end position="125"/>
    </location>
</feature>
<name>A0ABW1Z606_9RHOB</name>
<comment type="similarity">
    <text evidence="9">Belongs to the binding-protein-dependent transport system permease family.</text>
</comment>
<dbReference type="SUPFAM" id="SSF161098">
    <property type="entry name" value="MetI-like"/>
    <property type="match status" value="1"/>
</dbReference>
<keyword evidence="3" id="KW-1003">Cell membrane</keyword>
<evidence type="ECO:0000256" key="9">
    <source>
        <dbReference type="RuleBase" id="RU363032"/>
    </source>
</evidence>
<keyword evidence="5" id="KW-0571">Peptide transport</keyword>
<gene>
    <name evidence="11" type="ORF">ACFQAU_18320</name>
    <name evidence="12" type="ORF">ACFQAU_19665</name>
</gene>
<evidence type="ECO:0000259" key="10">
    <source>
        <dbReference type="PROSITE" id="PS50928"/>
    </source>
</evidence>
<reference evidence="12" key="1">
    <citation type="journal article" date="2014" name="Int. J. Syst. Evol. Microbiol.">
        <title>Complete genome of a new Firmicutes species belonging to the dominant human colonic microbiota ('Ruminococcus bicirculans') reveals two chromosomes and a selective capacity to utilize plant glucans.</title>
        <authorList>
            <consortium name="NISC Comparative Sequencing Program"/>
            <person name="Wegmann U."/>
            <person name="Louis P."/>
            <person name="Goesmann A."/>
            <person name="Henrissat B."/>
            <person name="Duncan S.H."/>
            <person name="Flint H.J."/>
        </authorList>
    </citation>
    <scope>NUCLEOTIDE SEQUENCE</scope>
    <source>
        <strain evidence="12">NBRC 113428</strain>
    </source>
</reference>
<proteinExistence type="inferred from homology"/>
<comment type="subcellular location">
    <subcellularLocation>
        <location evidence="1 9">Cell membrane</location>
        <topology evidence="1 9">Multi-pass membrane protein</topology>
    </subcellularLocation>
</comment>
<evidence type="ECO:0000256" key="8">
    <source>
        <dbReference type="ARBA" id="ARBA00023136"/>
    </source>
</evidence>
<sequence length="299" mass="32121">MTDASLESGPVAIREPMRFRETRRAIRTYSRSFSSMLGLVIVIVFLFIAAFGPWLAPYPQDAYGAVDFGAKLLPPSAEHLFGTDQVGSDILSRVLIGARTTLQIGVTVTGIAILIGVPLGLIAGMTSGWISEGIMRVTDIFLSIPGLILAIAIVGALGPGIINAMIALSLVWWPGYVRLVQAKTLSQRNETYVDAARALGAGPLRVVFVHVLPNCLSPIIVKASMDMGMAILGAASLGFLGLGAQPPYPEWGAMISTGRAYLPDWWWATFFPGLAIYLTVLGFNLMGDGLRDVFDPRQR</sequence>
<keyword evidence="6" id="KW-0653">Protein transport</keyword>
<evidence type="ECO:0000313" key="12">
    <source>
        <dbReference type="EMBL" id="MFC6643598.1"/>
    </source>
</evidence>
<organism evidence="12 13">
    <name type="scientific">Sulfitobacter profundi</name>
    <dbReference type="NCBI Taxonomy" id="2679961"/>
    <lineage>
        <taxon>Bacteria</taxon>
        <taxon>Pseudomonadati</taxon>
        <taxon>Pseudomonadota</taxon>
        <taxon>Alphaproteobacteria</taxon>
        <taxon>Rhodobacterales</taxon>
        <taxon>Roseobacteraceae</taxon>
        <taxon>Sulfitobacter</taxon>
    </lineage>
</organism>
<reference evidence="13" key="2">
    <citation type="journal article" date="2019" name="Int. J. Syst. Evol. Microbiol.">
        <title>The Global Catalogue of Microorganisms (GCM) 10K type strain sequencing project: providing services to taxonomists for standard genome sequencing and annotation.</title>
        <authorList>
            <consortium name="The Broad Institute Genomics Platform"/>
            <consortium name="The Broad Institute Genome Sequencing Center for Infectious Disease"/>
            <person name="Wu L."/>
            <person name="Ma J."/>
        </authorList>
    </citation>
    <scope>NUCLEOTIDE SEQUENCE [LARGE SCALE GENOMIC DNA]</scope>
    <source>
        <strain evidence="13">NBRC 111368</strain>
    </source>
</reference>
<dbReference type="EMBL" id="JBHSWA010000003">
    <property type="protein sequence ID" value="MFC6643598.1"/>
    <property type="molecule type" value="Genomic_DNA"/>
</dbReference>
<evidence type="ECO:0000313" key="13">
    <source>
        <dbReference type="Proteomes" id="UP001596403"/>
    </source>
</evidence>
<dbReference type="CDD" id="cd06261">
    <property type="entry name" value="TM_PBP2"/>
    <property type="match status" value="1"/>
</dbReference>
<feature type="transmembrane region" description="Helical" evidence="9">
    <location>
        <begin position="227"/>
        <end position="245"/>
    </location>
</feature>
<feature type="transmembrane region" description="Helical" evidence="9">
    <location>
        <begin position="265"/>
        <end position="287"/>
    </location>
</feature>
<dbReference type="InterPro" id="IPR035906">
    <property type="entry name" value="MetI-like_sf"/>
</dbReference>
<evidence type="ECO:0000256" key="6">
    <source>
        <dbReference type="ARBA" id="ARBA00022927"/>
    </source>
</evidence>
<dbReference type="PANTHER" id="PTHR43386:SF1">
    <property type="entry name" value="D,D-DIPEPTIDE TRANSPORT SYSTEM PERMEASE PROTEIN DDPC-RELATED"/>
    <property type="match status" value="1"/>
</dbReference>
<comment type="caution">
    <text evidence="12">The sequence shown here is derived from an EMBL/GenBank/DDBJ whole genome shotgun (WGS) entry which is preliminary data.</text>
</comment>
<keyword evidence="13" id="KW-1185">Reference proteome</keyword>
<feature type="domain" description="ABC transmembrane type-1" evidence="10">
    <location>
        <begin position="98"/>
        <end position="287"/>
    </location>
</feature>
<feature type="transmembrane region" description="Helical" evidence="9">
    <location>
        <begin position="137"/>
        <end position="155"/>
    </location>
</feature>